<keyword evidence="2" id="KW-1185">Reference proteome</keyword>
<organism evidence="1 2">
    <name type="scientific">Rhizophagus clarus</name>
    <dbReference type="NCBI Taxonomy" id="94130"/>
    <lineage>
        <taxon>Eukaryota</taxon>
        <taxon>Fungi</taxon>
        <taxon>Fungi incertae sedis</taxon>
        <taxon>Mucoromycota</taxon>
        <taxon>Glomeromycotina</taxon>
        <taxon>Glomeromycetes</taxon>
        <taxon>Glomerales</taxon>
        <taxon>Glomeraceae</taxon>
        <taxon>Rhizophagus</taxon>
    </lineage>
</organism>
<evidence type="ECO:0000313" key="1">
    <source>
        <dbReference type="EMBL" id="GBB93312.1"/>
    </source>
</evidence>
<dbReference type="STRING" id="94130.A0A2Z6QXL4"/>
<accession>A0A2Z6QXL4</accession>
<dbReference type="EMBL" id="BEXD01001279">
    <property type="protein sequence ID" value="GBB93312.1"/>
    <property type="molecule type" value="Genomic_DNA"/>
</dbReference>
<comment type="caution">
    <text evidence="1">The sequence shown here is derived from an EMBL/GenBank/DDBJ whole genome shotgun (WGS) entry which is preliminary data.</text>
</comment>
<dbReference type="Proteomes" id="UP000247702">
    <property type="component" value="Unassembled WGS sequence"/>
</dbReference>
<gene>
    <name evidence="1" type="ORF">RclHR1_21490001</name>
</gene>
<protein>
    <submittedName>
        <fullName evidence="1">Uncharacterized protein</fullName>
    </submittedName>
</protein>
<dbReference type="AlphaFoldDB" id="A0A2Z6QXL4"/>
<proteinExistence type="predicted"/>
<sequence>MGRLVTLEACLDPNDKTHTIENLETDTHIILKENWELFVAYYEAFISNMLIEREKKGEVTLGELYRDAYGKNITLNKIVKLKKVNVCQSMQQFPCLNISCIYDNKLIRWEEGNDIVVNGKGTPFRDSFIARKMVYDSENSNTLMIVQDKWDYDGKVLTEFEVLKEYVKNLKNLMKKSEPIINYYPDPCCIMILVTMGRCDFDYGQLPEDVLVIDKTNFEKYFGPISSSRAVFCLAKDINPNFLELTKIKNIVPNVGEITSGKIAENCATVTRRIKELEQRNQNTSCIGLENK</sequence>
<reference evidence="1 2" key="1">
    <citation type="submission" date="2017-11" db="EMBL/GenBank/DDBJ databases">
        <title>The genome of Rhizophagus clarus HR1 reveals common genetic basis of auxotrophy among arbuscular mycorrhizal fungi.</title>
        <authorList>
            <person name="Kobayashi Y."/>
        </authorList>
    </citation>
    <scope>NUCLEOTIDE SEQUENCE [LARGE SCALE GENOMIC DNA]</scope>
    <source>
        <strain evidence="1 2">HR1</strain>
    </source>
</reference>
<name>A0A2Z6QXL4_9GLOM</name>
<evidence type="ECO:0000313" key="2">
    <source>
        <dbReference type="Proteomes" id="UP000247702"/>
    </source>
</evidence>